<dbReference type="GO" id="GO:0006397">
    <property type="term" value="P:mRNA processing"/>
    <property type="evidence" value="ECO:0007669"/>
    <property type="project" value="UniProtKB-KW"/>
</dbReference>
<feature type="region of interest" description="Disordered" evidence="5">
    <location>
        <begin position="1"/>
        <end position="100"/>
    </location>
</feature>
<dbReference type="AlphaFoldDB" id="A0AAW2IFU7"/>
<dbReference type="Pfam" id="PF05182">
    <property type="entry name" value="Fip1"/>
    <property type="match status" value="1"/>
</dbReference>
<feature type="region of interest" description="Disordered" evidence="5">
    <location>
        <begin position="256"/>
        <end position="279"/>
    </location>
</feature>
<dbReference type="PANTHER" id="PTHR13484:SF0">
    <property type="entry name" value="PRE-MRNA 3'-END-PROCESSING FACTOR FIP1"/>
    <property type="match status" value="1"/>
</dbReference>
<dbReference type="PANTHER" id="PTHR13484">
    <property type="entry name" value="FIP1-LIKE 1 PROTEIN"/>
    <property type="match status" value="1"/>
</dbReference>
<dbReference type="EMBL" id="JARGDH010000001">
    <property type="protein sequence ID" value="KAL0281045.1"/>
    <property type="molecule type" value="Genomic_DNA"/>
</dbReference>
<evidence type="ECO:0000256" key="5">
    <source>
        <dbReference type="SAM" id="MobiDB-lite"/>
    </source>
</evidence>
<sequence>MADEDERWLYGDSAQEENENPPQKEPEPAEKEEETPAEPPKTEEEKPPGKEPEEEKIEEPVKEPAESSENKEAEGKENGEIGEEEEAAEEEDDDEDDSDEDNVHVIIGDINRSSPSYTNINISKRGPTIPAPGVKSTGKFSIEDFESVGVINGVPAHEFNVDVLEEKPWRIPGADITDYFNYGFNEDTWKAYCERQKRIRIHESFTGLPMQQTGQSWQNSQGGQSNQYSNMMLGGKKAGWETGQIRVIGSGVASRRIDEDGSDNQNIQVIPSNNSFSIS</sequence>
<evidence type="ECO:0000256" key="2">
    <source>
        <dbReference type="ARBA" id="ARBA00007459"/>
    </source>
</evidence>
<feature type="compositionally biased region" description="Basic and acidic residues" evidence="5">
    <location>
        <begin position="40"/>
        <end position="79"/>
    </location>
</feature>
<organism evidence="7">
    <name type="scientific">Menopon gallinae</name>
    <name type="common">poultry shaft louse</name>
    <dbReference type="NCBI Taxonomy" id="328185"/>
    <lineage>
        <taxon>Eukaryota</taxon>
        <taxon>Metazoa</taxon>
        <taxon>Ecdysozoa</taxon>
        <taxon>Arthropoda</taxon>
        <taxon>Hexapoda</taxon>
        <taxon>Insecta</taxon>
        <taxon>Pterygota</taxon>
        <taxon>Neoptera</taxon>
        <taxon>Paraneoptera</taxon>
        <taxon>Psocodea</taxon>
        <taxon>Troctomorpha</taxon>
        <taxon>Phthiraptera</taxon>
        <taxon>Amblycera</taxon>
        <taxon>Menoponidae</taxon>
        <taxon>Menopon</taxon>
    </lineage>
</organism>
<dbReference type="InterPro" id="IPR007854">
    <property type="entry name" value="Fip1_dom"/>
</dbReference>
<keyword evidence="3" id="KW-0507">mRNA processing</keyword>
<feature type="compositionally biased region" description="Acidic residues" evidence="5">
    <location>
        <begin position="80"/>
        <end position="100"/>
    </location>
</feature>
<dbReference type="EMBL" id="JARGDH010000001">
    <property type="protein sequence ID" value="KAL0281044.1"/>
    <property type="molecule type" value="Genomic_DNA"/>
</dbReference>
<evidence type="ECO:0000256" key="1">
    <source>
        <dbReference type="ARBA" id="ARBA00004123"/>
    </source>
</evidence>
<evidence type="ECO:0000259" key="6">
    <source>
        <dbReference type="Pfam" id="PF05182"/>
    </source>
</evidence>
<gene>
    <name evidence="7" type="ORF">PYX00_002159</name>
</gene>
<reference evidence="7" key="1">
    <citation type="journal article" date="2024" name="Gigascience">
        <title>Chromosome-level genome of the poultry shaft louse Menopon gallinae provides insight into the host-switching and adaptive evolution of parasitic lice.</title>
        <authorList>
            <person name="Xu Y."/>
            <person name="Ma L."/>
            <person name="Liu S."/>
            <person name="Liang Y."/>
            <person name="Liu Q."/>
            <person name="He Z."/>
            <person name="Tian L."/>
            <person name="Duan Y."/>
            <person name="Cai W."/>
            <person name="Li H."/>
            <person name="Song F."/>
        </authorList>
    </citation>
    <scope>NUCLEOTIDE SEQUENCE</scope>
    <source>
        <strain evidence="7">Cailab_2023a</strain>
    </source>
</reference>
<evidence type="ECO:0000256" key="4">
    <source>
        <dbReference type="ARBA" id="ARBA00023242"/>
    </source>
</evidence>
<evidence type="ECO:0000313" key="7">
    <source>
        <dbReference type="EMBL" id="KAL0281044.1"/>
    </source>
</evidence>
<dbReference type="GO" id="GO:0005847">
    <property type="term" value="C:mRNA cleavage and polyadenylation specificity factor complex"/>
    <property type="evidence" value="ECO:0007669"/>
    <property type="project" value="TreeGrafter"/>
</dbReference>
<comment type="caution">
    <text evidence="7">The sequence shown here is derived from an EMBL/GenBank/DDBJ whole genome shotgun (WGS) entry which is preliminary data.</text>
</comment>
<dbReference type="InterPro" id="IPR051187">
    <property type="entry name" value="Pre-mRNA_3'-end_processing_reg"/>
</dbReference>
<keyword evidence="4" id="KW-0539">Nucleus</keyword>
<comment type="similarity">
    <text evidence="2">Belongs to the FIP1 family.</text>
</comment>
<proteinExistence type="inferred from homology"/>
<accession>A0AAW2IFU7</accession>
<protein>
    <recommendedName>
        <fullName evidence="6">Pre-mRNA polyadenylation factor Fip1 domain-containing protein</fullName>
    </recommendedName>
</protein>
<feature type="compositionally biased region" description="Polar residues" evidence="5">
    <location>
        <begin position="263"/>
        <end position="279"/>
    </location>
</feature>
<comment type="subcellular location">
    <subcellularLocation>
        <location evidence="1">Nucleus</location>
    </subcellularLocation>
</comment>
<name>A0AAW2IFU7_9NEOP</name>
<feature type="domain" description="Pre-mRNA polyadenylation factor Fip1" evidence="6">
    <location>
        <begin position="158"/>
        <end position="200"/>
    </location>
</feature>
<evidence type="ECO:0000256" key="3">
    <source>
        <dbReference type="ARBA" id="ARBA00022664"/>
    </source>
</evidence>